<name>D8PRX3_SCHCM</name>
<dbReference type="InterPro" id="IPR001338">
    <property type="entry name" value="Class_I_Hydrophobin"/>
</dbReference>
<dbReference type="GO" id="GO:0005199">
    <property type="term" value="F:structural constituent of cell wall"/>
    <property type="evidence" value="ECO:0007669"/>
    <property type="project" value="InterPro"/>
</dbReference>
<dbReference type="InterPro" id="IPR019778">
    <property type="entry name" value="Class_I_Hydrophobin_CS"/>
</dbReference>
<evidence type="ECO:0000256" key="6">
    <source>
        <dbReference type="ARBA" id="ARBA00023157"/>
    </source>
</evidence>
<dbReference type="CDD" id="cd23507">
    <property type="entry name" value="hydrophobin_I"/>
    <property type="match status" value="1"/>
</dbReference>
<dbReference type="SMR" id="D8PRX3"/>
<accession>D8PRX3</accession>
<feature type="chain" id="PRO_5013984151" description="Hydrophobin" evidence="7">
    <location>
        <begin position="17"/>
        <end position="109"/>
    </location>
</feature>
<evidence type="ECO:0000313" key="8">
    <source>
        <dbReference type="EMBL" id="EFJ03889.1"/>
    </source>
</evidence>
<dbReference type="VEuPathDB" id="FungiDB:SCHCODRAFT_01374227"/>
<dbReference type="STRING" id="578458.D8PRX3"/>
<dbReference type="GeneID" id="9585091"/>
<evidence type="ECO:0000256" key="2">
    <source>
        <dbReference type="ARBA" id="ARBA00010446"/>
    </source>
</evidence>
<gene>
    <name evidence="8" type="primary">SC1</name>
    <name evidence="8" type="ORF">SCHCODRAFT_13677</name>
</gene>
<evidence type="ECO:0000256" key="4">
    <source>
        <dbReference type="ARBA" id="ARBA00022525"/>
    </source>
</evidence>
<sequence>MRFSLAILALPVLAAATAVPRGGASKCNSGPVQCCNTLVDTKDKHQTNIVGALLGLDLGSLTGLAGVNCSPVSVIGVGGNSCSTQTVCCEGTQFNGLVNVGCTPINVGL</sequence>
<dbReference type="RefSeq" id="XP_003038791.1">
    <property type="nucleotide sequence ID" value="XM_003038745.2"/>
</dbReference>
<dbReference type="Pfam" id="PF01185">
    <property type="entry name" value="Hydrophobin"/>
    <property type="match status" value="1"/>
</dbReference>
<protein>
    <recommendedName>
        <fullName evidence="7">Hydrophobin</fullName>
    </recommendedName>
</protein>
<keyword evidence="9" id="KW-1185">Reference proteome</keyword>
<dbReference type="Proteomes" id="UP000007431">
    <property type="component" value="Unassembled WGS sequence"/>
</dbReference>
<dbReference type="AlphaFoldDB" id="D8PRX3"/>
<proteinExistence type="inferred from homology"/>
<evidence type="ECO:0000256" key="1">
    <source>
        <dbReference type="ARBA" id="ARBA00004191"/>
    </source>
</evidence>
<keyword evidence="4 7" id="KW-0964">Secreted</keyword>
<comment type="subcellular location">
    <subcellularLocation>
        <location evidence="1 7">Secreted</location>
        <location evidence="1 7">Cell wall</location>
    </subcellularLocation>
</comment>
<keyword evidence="3 7" id="KW-0134">Cell wall</keyword>
<comment type="similarity">
    <text evidence="2 7">Belongs to the fungal hydrophobin family.</text>
</comment>
<feature type="signal peptide" evidence="7">
    <location>
        <begin position="1"/>
        <end position="16"/>
    </location>
</feature>
<evidence type="ECO:0000256" key="3">
    <source>
        <dbReference type="ARBA" id="ARBA00022512"/>
    </source>
</evidence>
<organism evidence="9">
    <name type="scientific">Schizophyllum commune (strain H4-8 / FGSC 9210)</name>
    <name type="common">Split gill fungus</name>
    <dbReference type="NCBI Taxonomy" id="578458"/>
    <lineage>
        <taxon>Eukaryota</taxon>
        <taxon>Fungi</taxon>
        <taxon>Dikarya</taxon>
        <taxon>Basidiomycota</taxon>
        <taxon>Agaricomycotina</taxon>
        <taxon>Agaricomycetes</taxon>
        <taxon>Agaricomycetidae</taxon>
        <taxon>Agaricales</taxon>
        <taxon>Schizophyllaceae</taxon>
        <taxon>Schizophyllum</taxon>
    </lineage>
</organism>
<keyword evidence="6 7" id="KW-1015">Disulfide bond</keyword>
<keyword evidence="5 7" id="KW-0732">Signal</keyword>
<evidence type="ECO:0000313" key="9">
    <source>
        <dbReference type="Proteomes" id="UP000007431"/>
    </source>
</evidence>
<dbReference type="HOGENOM" id="CLU_105134_3_1_1"/>
<evidence type="ECO:0000256" key="7">
    <source>
        <dbReference type="RuleBase" id="RU365009"/>
    </source>
</evidence>
<reference evidence="8 9" key="1">
    <citation type="journal article" date="2010" name="Nat. Biotechnol.">
        <title>Genome sequence of the model mushroom Schizophyllum commune.</title>
        <authorList>
            <person name="Ohm R.A."/>
            <person name="de Jong J.F."/>
            <person name="Lugones L.G."/>
            <person name="Aerts A."/>
            <person name="Kothe E."/>
            <person name="Stajich J.E."/>
            <person name="de Vries R.P."/>
            <person name="Record E."/>
            <person name="Levasseur A."/>
            <person name="Baker S.E."/>
            <person name="Bartholomew K.A."/>
            <person name="Coutinho P.M."/>
            <person name="Erdmann S."/>
            <person name="Fowler T.J."/>
            <person name="Gathman A.C."/>
            <person name="Lombard V."/>
            <person name="Henrissat B."/>
            <person name="Knabe N."/>
            <person name="Kuees U."/>
            <person name="Lilly W.W."/>
            <person name="Lindquist E."/>
            <person name="Lucas S."/>
            <person name="Magnuson J.K."/>
            <person name="Piumi F."/>
            <person name="Raudaskoski M."/>
            <person name="Salamov A."/>
            <person name="Schmutz J."/>
            <person name="Schwarze F.W.M.R."/>
            <person name="vanKuyk P.A."/>
            <person name="Horton J.S."/>
            <person name="Grigoriev I.V."/>
            <person name="Woesten H.A.B."/>
        </authorList>
    </citation>
    <scope>NUCLEOTIDE SEQUENCE [LARGE SCALE GENOMIC DNA]</scope>
    <source>
        <strain evidence="9">H4-8 / FGSC 9210</strain>
    </source>
</reference>
<dbReference type="PROSITE" id="PS00956">
    <property type="entry name" value="HYDROPHOBIN"/>
    <property type="match status" value="1"/>
</dbReference>
<dbReference type="KEGG" id="scm:SCHCO_01374227"/>
<dbReference type="OMA" id="VGEIHCC"/>
<dbReference type="SMART" id="SM00075">
    <property type="entry name" value="HYDRO"/>
    <property type="match status" value="1"/>
</dbReference>
<evidence type="ECO:0000256" key="5">
    <source>
        <dbReference type="ARBA" id="ARBA00022729"/>
    </source>
</evidence>
<dbReference type="EMBL" id="GL377302">
    <property type="protein sequence ID" value="EFJ03889.1"/>
    <property type="molecule type" value="Genomic_DNA"/>
</dbReference>
<dbReference type="OrthoDB" id="4225815at2759"/>
<dbReference type="InParanoid" id="D8PRX3"/>
<dbReference type="GO" id="GO:0009277">
    <property type="term" value="C:fungal-type cell wall"/>
    <property type="evidence" value="ECO:0007669"/>
    <property type="project" value="InterPro"/>
</dbReference>